<dbReference type="InterPro" id="IPR002347">
    <property type="entry name" value="SDR_fam"/>
</dbReference>
<evidence type="ECO:0000313" key="7">
    <source>
        <dbReference type="Proteomes" id="UP000198615"/>
    </source>
</evidence>
<proteinExistence type="inferred from homology"/>
<evidence type="ECO:0000256" key="1">
    <source>
        <dbReference type="ARBA" id="ARBA00006484"/>
    </source>
</evidence>
<dbReference type="PANTHER" id="PTHR43180">
    <property type="entry name" value="3-OXOACYL-(ACYL-CARRIER-PROTEIN) REDUCTASE (AFU_ORTHOLOGUE AFUA_6G11210)"/>
    <property type="match status" value="1"/>
</dbReference>
<dbReference type="SUPFAM" id="SSF51735">
    <property type="entry name" value="NAD(P)-binding Rossmann-fold domains"/>
    <property type="match status" value="1"/>
</dbReference>
<dbReference type="NCBIfam" id="NF005559">
    <property type="entry name" value="PRK07231.1"/>
    <property type="match status" value="1"/>
</dbReference>
<keyword evidence="7" id="KW-1185">Reference proteome</keyword>
<evidence type="ECO:0000256" key="3">
    <source>
        <dbReference type="ARBA" id="ARBA00023027"/>
    </source>
</evidence>
<dbReference type="OrthoDB" id="7499742at2"/>
<accession>A0A8G2BDR6</accession>
<dbReference type="GO" id="GO:0008202">
    <property type="term" value="P:steroid metabolic process"/>
    <property type="evidence" value="ECO:0007669"/>
    <property type="project" value="UniProtKB-KW"/>
</dbReference>
<dbReference type="PRINTS" id="PR00080">
    <property type="entry name" value="SDRFAMILY"/>
</dbReference>
<name>A0A8G2BDR6_9PROT</name>
<dbReference type="InterPro" id="IPR020904">
    <property type="entry name" value="Sc_DH/Rdtase_CS"/>
</dbReference>
<dbReference type="PROSITE" id="PS00061">
    <property type="entry name" value="ADH_SHORT"/>
    <property type="match status" value="1"/>
</dbReference>
<dbReference type="GO" id="GO:0016491">
    <property type="term" value="F:oxidoreductase activity"/>
    <property type="evidence" value="ECO:0007669"/>
    <property type="project" value="UniProtKB-KW"/>
</dbReference>
<comment type="similarity">
    <text evidence="1">Belongs to the short-chain dehydrogenases/reductases (SDR) family.</text>
</comment>
<dbReference type="PANTHER" id="PTHR43180:SF28">
    <property type="entry name" value="NAD(P)-BINDING ROSSMANN-FOLD SUPERFAMILY PROTEIN"/>
    <property type="match status" value="1"/>
</dbReference>
<keyword evidence="2" id="KW-0560">Oxidoreductase</keyword>
<sequence>MAAGRDRLAGKTALITGGASGIGRAIAEIFVEQGATVVIADIDAERGTAVASQIGATFALLDVRDEDGWQRVTTETLDRHGRLDVLVNNAGTGGSGGSIEDASVDDWDRVMDINAKGVFLGCKYGVATMKANEAPSGGSIVNMSSIAGLVGAPAIPVYSASKGAVRLLTKSVALHCAKKGYGIRCNSVHPSYTDTPMVDRMVDGHHNPERLRQAIVAAAPLGRIGAPADVAGAVLYLASDDSAFVTGTELTVDGGICAM</sequence>
<dbReference type="Gene3D" id="3.40.50.720">
    <property type="entry name" value="NAD(P)-binding Rossmann-like Domain"/>
    <property type="match status" value="1"/>
</dbReference>
<protein>
    <submittedName>
        <fullName evidence="6">NAD(P)-dependent dehydrogenase, short-chain alcohol dehydrogenase family</fullName>
    </submittedName>
</protein>
<gene>
    <name evidence="6" type="ORF">SAMN05660686_00039</name>
</gene>
<keyword evidence="3" id="KW-0520">NAD</keyword>
<dbReference type="RefSeq" id="WP_093147302.1">
    <property type="nucleotide sequence ID" value="NZ_FNBW01000001.1"/>
</dbReference>
<evidence type="ECO:0000256" key="4">
    <source>
        <dbReference type="ARBA" id="ARBA00023098"/>
    </source>
</evidence>
<comment type="caution">
    <text evidence="6">The sequence shown here is derived from an EMBL/GenBank/DDBJ whole genome shotgun (WGS) entry which is preliminary data.</text>
</comment>
<dbReference type="AlphaFoldDB" id="A0A8G2BDR6"/>
<keyword evidence="5" id="KW-0753">Steroid metabolism</keyword>
<dbReference type="EMBL" id="FNBW01000001">
    <property type="protein sequence ID" value="SDF05074.1"/>
    <property type="molecule type" value="Genomic_DNA"/>
</dbReference>
<dbReference type="PRINTS" id="PR00081">
    <property type="entry name" value="GDHRDH"/>
</dbReference>
<evidence type="ECO:0000256" key="5">
    <source>
        <dbReference type="ARBA" id="ARBA00023221"/>
    </source>
</evidence>
<dbReference type="Proteomes" id="UP000198615">
    <property type="component" value="Unassembled WGS sequence"/>
</dbReference>
<dbReference type="FunFam" id="3.40.50.720:FF:000084">
    <property type="entry name" value="Short-chain dehydrogenase reductase"/>
    <property type="match status" value="1"/>
</dbReference>
<reference evidence="6 7" key="1">
    <citation type="submission" date="2016-10" db="EMBL/GenBank/DDBJ databases">
        <authorList>
            <person name="Varghese N."/>
            <person name="Submissions S."/>
        </authorList>
    </citation>
    <scope>NUCLEOTIDE SEQUENCE [LARGE SCALE GENOMIC DNA]</scope>
    <source>
        <strain evidence="6 7">DSM 18839</strain>
    </source>
</reference>
<evidence type="ECO:0000256" key="2">
    <source>
        <dbReference type="ARBA" id="ARBA00023002"/>
    </source>
</evidence>
<keyword evidence="4" id="KW-0443">Lipid metabolism</keyword>
<organism evidence="6 7">
    <name type="scientific">Thalassobaculum litoreum DSM 18839</name>
    <dbReference type="NCBI Taxonomy" id="1123362"/>
    <lineage>
        <taxon>Bacteria</taxon>
        <taxon>Pseudomonadati</taxon>
        <taxon>Pseudomonadota</taxon>
        <taxon>Alphaproteobacteria</taxon>
        <taxon>Rhodospirillales</taxon>
        <taxon>Thalassobaculaceae</taxon>
        <taxon>Thalassobaculum</taxon>
    </lineage>
</organism>
<dbReference type="Pfam" id="PF13561">
    <property type="entry name" value="adh_short_C2"/>
    <property type="match status" value="1"/>
</dbReference>
<dbReference type="InterPro" id="IPR036291">
    <property type="entry name" value="NAD(P)-bd_dom_sf"/>
</dbReference>
<evidence type="ECO:0000313" key="6">
    <source>
        <dbReference type="EMBL" id="SDF05074.1"/>
    </source>
</evidence>